<dbReference type="Proteomes" id="UP001628078">
    <property type="component" value="Unassembled WGS sequence"/>
</dbReference>
<accession>A0ABQ5JLM6</accession>
<evidence type="ECO:0000313" key="4">
    <source>
        <dbReference type="EMBL" id="GKT05376.1"/>
    </source>
</evidence>
<keyword evidence="1" id="KW-0812">Transmembrane</keyword>
<feature type="transmembrane region" description="Helical" evidence="1">
    <location>
        <begin position="318"/>
        <end position="336"/>
    </location>
</feature>
<feature type="transmembrane region" description="Helical" evidence="1">
    <location>
        <begin position="12"/>
        <end position="31"/>
    </location>
</feature>
<gene>
    <name evidence="4" type="ORF">JCM31185_06650</name>
</gene>
<keyword evidence="1" id="KW-0472">Membrane</keyword>
<keyword evidence="5" id="KW-1185">Reference proteome</keyword>
<reference evidence="4 5" key="1">
    <citation type="submission" date="2022-03" db="EMBL/GenBank/DDBJ databases">
        <title>Draft genome sequence of Furfurilactobacillus curtus JCM 31185.</title>
        <authorList>
            <person name="Suzuki S."/>
            <person name="Endo A."/>
            <person name="Kajikawa A."/>
        </authorList>
    </citation>
    <scope>NUCLEOTIDE SEQUENCE [LARGE SCALE GENOMIC DNA]</scope>
    <source>
        <strain evidence="4 5">JCM 31185</strain>
    </source>
</reference>
<dbReference type="InterPro" id="IPR021759">
    <property type="entry name" value="WxLIP_HBD"/>
</dbReference>
<name>A0ABQ5JLM6_9LACO</name>
<dbReference type="Pfam" id="PF06030">
    <property type="entry name" value="WxLIP_PGBD"/>
    <property type="match status" value="1"/>
</dbReference>
<evidence type="ECO:0000256" key="1">
    <source>
        <dbReference type="SAM" id="Phobius"/>
    </source>
</evidence>
<proteinExistence type="predicted"/>
<dbReference type="RefSeq" id="WP_407882637.1">
    <property type="nucleotide sequence ID" value="NZ_BQXO01000002.1"/>
</dbReference>
<evidence type="ECO:0000259" key="3">
    <source>
        <dbReference type="Pfam" id="PF11797"/>
    </source>
</evidence>
<dbReference type="InterPro" id="IPR010317">
    <property type="entry name" value="WxLIP_PGBD"/>
</dbReference>
<protein>
    <recommendedName>
        <fullName evidence="6">DUF3324 domain-containing protein</fullName>
    </recommendedName>
</protein>
<keyword evidence="1" id="KW-1133">Transmembrane helix</keyword>
<evidence type="ECO:0008006" key="6">
    <source>
        <dbReference type="Google" id="ProtNLM"/>
    </source>
</evidence>
<dbReference type="Pfam" id="PF11797">
    <property type="entry name" value="WxLIP_HBD"/>
    <property type="match status" value="1"/>
</dbReference>
<evidence type="ECO:0000313" key="5">
    <source>
        <dbReference type="Proteomes" id="UP001628078"/>
    </source>
</evidence>
<sequence length="349" mass="40088">MEIGGHYQAINLHKVYGLLILALAMLCQVIVARADTQTDPGINLALAPVYPQNQLMKNNIFDVHVVPRQRQKLTLKVINLANREQTIKVIPRTAYTNDAGIISLDRQRIPADKTLKQPFSHLVVEKSQRRKLTPRKVQYLTFTVKVPKRRFEGVVVGGFYVQVLAKKGHDRHKGITINNRFAYAMPVVLKEQQQTARPKLRLGSIKKPSKLRQKIVVKSVLHNLRPAIISGMKIDSTINRKKDGKKVGQTHVKNYEMAPNSNFSFTNHWQNKSILPGTYRLRIDAKAVNGRWHLERDFHITWRDSLGYYNQAHPSVKYILLGLLLLLLLLIIVLVYRRRQREQSGNRQG</sequence>
<evidence type="ECO:0000259" key="2">
    <source>
        <dbReference type="Pfam" id="PF06030"/>
    </source>
</evidence>
<dbReference type="EMBL" id="BQXO01000002">
    <property type="protein sequence ID" value="GKT05376.1"/>
    <property type="molecule type" value="Genomic_DNA"/>
</dbReference>
<feature type="domain" description="WxL Interacting Protein peptidoglycan binding" evidence="2">
    <location>
        <begin position="47"/>
        <end position="162"/>
    </location>
</feature>
<organism evidence="4 5">
    <name type="scientific">Furfurilactobacillus curtus</name>
    <dbReference type="NCBI Taxonomy" id="1746200"/>
    <lineage>
        <taxon>Bacteria</taxon>
        <taxon>Bacillati</taxon>
        <taxon>Bacillota</taxon>
        <taxon>Bacilli</taxon>
        <taxon>Lactobacillales</taxon>
        <taxon>Lactobacillaceae</taxon>
        <taxon>Furfurilactobacillus</taxon>
    </lineage>
</organism>
<comment type="caution">
    <text evidence="4">The sequence shown here is derived from an EMBL/GenBank/DDBJ whole genome shotgun (WGS) entry which is preliminary data.</text>
</comment>
<feature type="domain" description="WxL Interacting Protein host binding" evidence="3">
    <location>
        <begin position="173"/>
        <end position="303"/>
    </location>
</feature>